<comment type="caution">
    <text evidence="2">The sequence shown here is derived from an EMBL/GenBank/DDBJ whole genome shotgun (WGS) entry which is preliminary data.</text>
</comment>
<keyword evidence="3" id="KW-1185">Reference proteome</keyword>
<proteinExistence type="predicted"/>
<gene>
    <name evidence="2" type="ORF">HPT30_21350</name>
</gene>
<evidence type="ECO:0000256" key="1">
    <source>
        <dbReference type="SAM" id="MobiDB-lite"/>
    </source>
</evidence>
<dbReference type="EMBL" id="JABWCS010000216">
    <property type="protein sequence ID" value="NUU62899.1"/>
    <property type="molecule type" value="Genomic_DNA"/>
</dbReference>
<dbReference type="Proteomes" id="UP000564806">
    <property type="component" value="Unassembled WGS sequence"/>
</dbReference>
<name>A0A850ET83_9BACL</name>
<dbReference type="AlphaFoldDB" id="A0A850ET83"/>
<protein>
    <submittedName>
        <fullName evidence="2">Uncharacterized protein</fullName>
    </submittedName>
</protein>
<feature type="compositionally biased region" description="Basic and acidic residues" evidence="1">
    <location>
        <begin position="172"/>
        <end position="187"/>
    </location>
</feature>
<organism evidence="2 3">
    <name type="scientific">Paenibacillus agri</name>
    <dbReference type="NCBI Taxonomy" id="2744309"/>
    <lineage>
        <taxon>Bacteria</taxon>
        <taxon>Bacillati</taxon>
        <taxon>Bacillota</taxon>
        <taxon>Bacilli</taxon>
        <taxon>Bacillales</taxon>
        <taxon>Paenibacillaceae</taxon>
        <taxon>Paenibacillus</taxon>
    </lineage>
</organism>
<feature type="region of interest" description="Disordered" evidence="1">
    <location>
        <begin position="172"/>
        <end position="198"/>
    </location>
</feature>
<evidence type="ECO:0000313" key="2">
    <source>
        <dbReference type="EMBL" id="NUU62899.1"/>
    </source>
</evidence>
<evidence type="ECO:0000313" key="3">
    <source>
        <dbReference type="Proteomes" id="UP000564806"/>
    </source>
</evidence>
<sequence length="198" mass="22395">MKRQWLQVLAVAFVLTAVLAGCSGHQIRKEADKYSMKAYEDGVLRAQSQGKGLNGRFLGEMRRSFAGEGIKLTHEMFAEDSRGNVSYQYLIAGQPSQNITLHVFSNLDERKERIPEWYGSSDIAVTPTTKTEIYSKYNASLVYTSMGKEKAKYSKKIKSLFTGLLERLNLSKDEPPEHLKKLQRGDQDYYGPTPTSRS</sequence>
<dbReference type="PROSITE" id="PS51257">
    <property type="entry name" value="PROKAR_LIPOPROTEIN"/>
    <property type="match status" value="1"/>
</dbReference>
<dbReference type="RefSeq" id="WP_175373330.1">
    <property type="nucleotide sequence ID" value="NZ_JABWCS010000216.1"/>
</dbReference>
<reference evidence="2" key="1">
    <citation type="submission" date="2020-06" db="EMBL/GenBank/DDBJ databases">
        <title>Paenibacillus sp. nov., isolated from soil.</title>
        <authorList>
            <person name="Seo Y.L."/>
        </authorList>
    </citation>
    <scope>NUCLEOTIDE SEQUENCE [LARGE SCALE GENOMIC DNA]</scope>
    <source>
        <strain evidence="2">JW14</strain>
    </source>
</reference>
<accession>A0A850ET83</accession>